<organism evidence="2 3">
    <name type="scientific">Streptomyces yunnanensis</name>
    <dbReference type="NCBI Taxonomy" id="156453"/>
    <lineage>
        <taxon>Bacteria</taxon>
        <taxon>Bacillati</taxon>
        <taxon>Actinomycetota</taxon>
        <taxon>Actinomycetes</taxon>
        <taxon>Kitasatosporales</taxon>
        <taxon>Streptomycetaceae</taxon>
        <taxon>Streptomyces</taxon>
    </lineage>
</organism>
<keyword evidence="1" id="KW-0732">Signal</keyword>
<dbReference type="Proteomes" id="UP001218629">
    <property type="component" value="Chromosome"/>
</dbReference>
<evidence type="ECO:0008006" key="4">
    <source>
        <dbReference type="Google" id="ProtNLM"/>
    </source>
</evidence>
<feature type="signal peptide" evidence="1">
    <location>
        <begin position="1"/>
        <end position="19"/>
    </location>
</feature>
<feature type="chain" id="PRO_5046094424" description="SurA N-terminal domain-containing protein" evidence="1">
    <location>
        <begin position="20"/>
        <end position="182"/>
    </location>
</feature>
<sequence>MRRAIAALVTTVATGFALTACGSSSRSEAKPTPPTKPAAQRIHEALVAADCKVYGPPDQPYDAVLLTDSDDRLGEGVQKAIREQAAFGDAELDIRKIVGDEKVSTESMESHAINYLTRAKDSAKQDQDMFQAKLDGNDTLADLKLMMRATGKGPTLSDFRERYQKAAAKRGYTYSLDGCKKS</sequence>
<evidence type="ECO:0000313" key="3">
    <source>
        <dbReference type="Proteomes" id="UP001218629"/>
    </source>
</evidence>
<accession>A0ABY8A961</accession>
<evidence type="ECO:0000256" key="1">
    <source>
        <dbReference type="SAM" id="SignalP"/>
    </source>
</evidence>
<reference evidence="2 3" key="1">
    <citation type="submission" date="2022-03" db="EMBL/GenBank/DDBJ databases">
        <title>Streptomyces yunnanensis P86,complete genome.</title>
        <authorList>
            <person name="Chen S."/>
            <person name="Zhang Q."/>
        </authorList>
    </citation>
    <scope>NUCLEOTIDE SEQUENCE [LARGE SCALE GENOMIC DNA]</scope>
    <source>
        <strain evidence="2 3">P86</strain>
    </source>
</reference>
<gene>
    <name evidence="2" type="ORF">MOV08_21125</name>
</gene>
<dbReference type="EMBL" id="CP095749">
    <property type="protein sequence ID" value="WEB41525.1"/>
    <property type="molecule type" value="Genomic_DNA"/>
</dbReference>
<proteinExistence type="predicted"/>
<dbReference type="PROSITE" id="PS51257">
    <property type="entry name" value="PROKAR_LIPOPROTEIN"/>
    <property type="match status" value="1"/>
</dbReference>
<dbReference type="RefSeq" id="WP_275308527.1">
    <property type="nucleotide sequence ID" value="NZ_CP095749.1"/>
</dbReference>
<evidence type="ECO:0000313" key="2">
    <source>
        <dbReference type="EMBL" id="WEB41525.1"/>
    </source>
</evidence>
<protein>
    <recommendedName>
        <fullName evidence="4">SurA N-terminal domain-containing protein</fullName>
    </recommendedName>
</protein>
<keyword evidence="3" id="KW-1185">Reference proteome</keyword>
<name>A0ABY8A961_9ACTN</name>